<dbReference type="EMBL" id="JBHMDY010000008">
    <property type="protein sequence ID" value="MFB9260888.1"/>
    <property type="molecule type" value="Genomic_DNA"/>
</dbReference>
<accession>A0ABV5JT18</accession>
<proteinExistence type="predicted"/>
<evidence type="ECO:0000313" key="3">
    <source>
        <dbReference type="Proteomes" id="UP001589700"/>
    </source>
</evidence>
<keyword evidence="3" id="KW-1185">Reference proteome</keyword>
<comment type="caution">
    <text evidence="2">The sequence shown here is derived from an EMBL/GenBank/DDBJ whole genome shotgun (WGS) entry which is preliminary data.</text>
</comment>
<feature type="compositionally biased region" description="Basic and acidic residues" evidence="1">
    <location>
        <begin position="170"/>
        <end position="180"/>
    </location>
</feature>
<dbReference type="Proteomes" id="UP001589700">
    <property type="component" value="Unassembled WGS sequence"/>
</dbReference>
<evidence type="ECO:0008006" key="4">
    <source>
        <dbReference type="Google" id="ProtNLM"/>
    </source>
</evidence>
<feature type="compositionally biased region" description="Low complexity" evidence="1">
    <location>
        <begin position="147"/>
        <end position="169"/>
    </location>
</feature>
<feature type="region of interest" description="Disordered" evidence="1">
    <location>
        <begin position="68"/>
        <end position="111"/>
    </location>
</feature>
<sequence length="180" mass="18282">MDSARDMPVPGATARGVPVAGATAQDMPVPGATARDEDVRGEAARLRVRLAAAHERLAALADLDLAAGANPASPQPRRSGAAAPDISPAAAPERRGCVEGRGGTAFFDDDDNATTELRQLLSPASSRVARLLELAGTLADGKLADPALADPAQAGGATTDSAVAEAARAIADEQPHRRPR</sequence>
<name>A0ABV5JT18_9ACTN</name>
<reference evidence="2 3" key="1">
    <citation type="submission" date="2024-09" db="EMBL/GenBank/DDBJ databases">
        <authorList>
            <person name="Sun Q."/>
            <person name="Mori K."/>
        </authorList>
    </citation>
    <scope>NUCLEOTIDE SEQUENCE [LARGE SCALE GENOMIC DNA]</scope>
    <source>
        <strain evidence="2 3">CCM 7659</strain>
    </source>
</reference>
<organism evidence="2 3">
    <name type="scientific">Dietzia aerolata</name>
    <dbReference type="NCBI Taxonomy" id="595984"/>
    <lineage>
        <taxon>Bacteria</taxon>
        <taxon>Bacillati</taxon>
        <taxon>Actinomycetota</taxon>
        <taxon>Actinomycetes</taxon>
        <taxon>Mycobacteriales</taxon>
        <taxon>Dietziaceae</taxon>
        <taxon>Dietzia</taxon>
    </lineage>
</organism>
<feature type="compositionally biased region" description="Low complexity" evidence="1">
    <location>
        <begin position="81"/>
        <end position="91"/>
    </location>
</feature>
<evidence type="ECO:0000256" key="1">
    <source>
        <dbReference type="SAM" id="MobiDB-lite"/>
    </source>
</evidence>
<feature type="region of interest" description="Disordered" evidence="1">
    <location>
        <begin position="147"/>
        <end position="180"/>
    </location>
</feature>
<gene>
    <name evidence="2" type="ORF">ACFFVD_13865</name>
</gene>
<evidence type="ECO:0000313" key="2">
    <source>
        <dbReference type="EMBL" id="MFB9260888.1"/>
    </source>
</evidence>
<feature type="region of interest" description="Disordered" evidence="1">
    <location>
        <begin position="1"/>
        <end position="39"/>
    </location>
</feature>
<dbReference type="RefSeq" id="WP_380023995.1">
    <property type="nucleotide sequence ID" value="NZ_JBHMDY010000008.1"/>
</dbReference>
<protein>
    <recommendedName>
        <fullName evidence="4">DUF222 domain-containing protein</fullName>
    </recommendedName>
</protein>